<accession>A0ABU9KAK1</accession>
<proteinExistence type="predicted"/>
<name>A0ABU9KAK1_9BACI</name>
<protein>
    <submittedName>
        <fullName evidence="1">DUF6509 family protein</fullName>
    </submittedName>
</protein>
<comment type="caution">
    <text evidence="1">The sequence shown here is derived from an EMBL/GenBank/DDBJ whole genome shotgun (WGS) entry which is preliminary data.</text>
</comment>
<organism evidence="1 2">
    <name type="scientific">Rossellomorea oryzaecorticis</name>
    <dbReference type="NCBI Taxonomy" id="1396505"/>
    <lineage>
        <taxon>Bacteria</taxon>
        <taxon>Bacillati</taxon>
        <taxon>Bacillota</taxon>
        <taxon>Bacilli</taxon>
        <taxon>Bacillales</taxon>
        <taxon>Bacillaceae</taxon>
        <taxon>Rossellomorea</taxon>
    </lineage>
</organism>
<keyword evidence="2" id="KW-1185">Reference proteome</keyword>
<dbReference type="InterPro" id="IPR045424">
    <property type="entry name" value="DUF6509"/>
</dbReference>
<dbReference type="Proteomes" id="UP001389717">
    <property type="component" value="Unassembled WGS sequence"/>
</dbReference>
<sequence>MIITGHTVEELKDPTGILVGSRYEVLLSIEVPEDDELHSEQGLYIKAIYVPNGPETRIVQHQIIERNTESILDFELEEDEEVLLLDYCKTHITQE</sequence>
<dbReference type="EMBL" id="JBBYAF010000012">
    <property type="protein sequence ID" value="MEL3972259.1"/>
    <property type="molecule type" value="Genomic_DNA"/>
</dbReference>
<evidence type="ECO:0000313" key="2">
    <source>
        <dbReference type="Proteomes" id="UP001389717"/>
    </source>
</evidence>
<evidence type="ECO:0000313" key="1">
    <source>
        <dbReference type="EMBL" id="MEL3972259.1"/>
    </source>
</evidence>
<reference evidence="1 2" key="1">
    <citation type="submission" date="2024-04" db="EMBL/GenBank/DDBJ databases">
        <title>Bacillus oryzaecorticis sp. nov., a moderately halophilic bacterium isolated from rice husks.</title>
        <authorList>
            <person name="Zhu H.-S."/>
        </authorList>
    </citation>
    <scope>NUCLEOTIDE SEQUENCE [LARGE SCALE GENOMIC DNA]</scope>
    <source>
        <strain evidence="1 2">ZC255</strain>
    </source>
</reference>
<dbReference type="RefSeq" id="WP_341982354.1">
    <property type="nucleotide sequence ID" value="NZ_JBBYAF010000012.1"/>
</dbReference>
<dbReference type="Pfam" id="PF20119">
    <property type="entry name" value="DUF6509"/>
    <property type="match status" value="1"/>
</dbReference>
<gene>
    <name evidence="1" type="ORF">AAEO50_08215</name>
</gene>